<dbReference type="AlphaFoldDB" id="A0AAP7ZNF5"/>
<evidence type="ECO:0000313" key="2">
    <source>
        <dbReference type="Proteomes" id="UP000216164"/>
    </source>
</evidence>
<gene>
    <name evidence="1" type="ORF">B7R77_10015</name>
</gene>
<proteinExistence type="predicted"/>
<comment type="caution">
    <text evidence="1">The sequence shown here is derived from an EMBL/GenBank/DDBJ whole genome shotgun (WGS) entry which is preliminary data.</text>
</comment>
<dbReference type="Proteomes" id="UP000216164">
    <property type="component" value="Unassembled WGS sequence"/>
</dbReference>
<name>A0AAP7ZNF5_RALSL</name>
<protein>
    <submittedName>
        <fullName evidence="1">Uncharacterized protein</fullName>
    </submittedName>
</protein>
<accession>A0AAP7ZNF5</accession>
<evidence type="ECO:0000313" key="1">
    <source>
        <dbReference type="EMBL" id="OYQ13559.1"/>
    </source>
</evidence>
<sequence>MLLRPLQDASDPVRWQTPAELEALLAALAHDDGASSFGSIWPANMSWMTTCNREQRTDALRAGSVGLQRASPFGTKWVGEARSALSYTLIVPLPAAAFAARKQEATGRNKR</sequence>
<reference evidence="1 2" key="1">
    <citation type="submission" date="2017-04" db="EMBL/GenBank/DDBJ databases">
        <title>Genome Announcement: Closed genomes of Ralstonia solanacearum strains K60, UW551, and UW700.</title>
        <authorList>
            <person name="Hayes M."/>
            <person name="Macintyre A.M."/>
            <person name="Allen C."/>
        </authorList>
    </citation>
    <scope>NUCLEOTIDE SEQUENCE [LARGE SCALE GENOMIC DNA]</scope>
    <source>
        <strain evidence="1 2">UW25</strain>
    </source>
</reference>
<organism evidence="1 2">
    <name type="scientific">Ralstonia solanacearum K60</name>
    <dbReference type="NCBI Taxonomy" id="1091042"/>
    <lineage>
        <taxon>Bacteria</taxon>
        <taxon>Pseudomonadati</taxon>
        <taxon>Pseudomonadota</taxon>
        <taxon>Betaproteobacteria</taxon>
        <taxon>Burkholderiales</taxon>
        <taxon>Burkholderiaceae</taxon>
        <taxon>Ralstonia</taxon>
        <taxon>Ralstonia solanacearum species complex</taxon>
    </lineage>
</organism>
<dbReference type="EMBL" id="NCTK01000001">
    <property type="protein sequence ID" value="OYQ13559.1"/>
    <property type="molecule type" value="Genomic_DNA"/>
</dbReference>